<dbReference type="Pfam" id="PF04055">
    <property type="entry name" value="Radical_SAM"/>
    <property type="match status" value="1"/>
</dbReference>
<dbReference type="Gene3D" id="3.80.30.30">
    <property type="match status" value="1"/>
</dbReference>
<dbReference type="SFLD" id="SFLDG01084">
    <property type="entry name" value="Uncharacterised_Radical_SAM_Su"/>
    <property type="match status" value="1"/>
</dbReference>
<evidence type="ECO:0000256" key="1">
    <source>
        <dbReference type="ARBA" id="ARBA00022723"/>
    </source>
</evidence>
<dbReference type="Proteomes" id="UP000258927">
    <property type="component" value="Chromosome"/>
</dbReference>
<sequence length="384" mass="43198">MGMNAVFPPSPESLARIAKSSDADVLSRTIIAPHLNRGRGAQSNQTSKFEPYSREAVDDGWGNLEALESVKTNVRDEKSKSIITKNDSPDIHFDRSINPYRGCEHGCVYCFARPTHTYLGHSAGLDFERELYAKTNAADRLYEAWLNKKYSVKPIAIGTNTDPYQPIERDKKIMRALLEKFVAHKHPITITTKSSLIVRDLDLLTELAKQNLVHVTMSITSLDHILSRKLEPRASSPARRLEAVELLTAAGIPVSVAVAPIIPAINDAEIEKILAAASANGASGAAMIMLRLPGEVRQLFREWLLRHYPDRLRHVLNLVRDVRQGRENDPRFHSRMAGQGPYAFSLQRRFDLALERYGLKKRLPHLRTDLFTPPKVEDPQLSLF</sequence>
<dbReference type="PANTHER" id="PTHR43432:SF3">
    <property type="entry name" value="SLR0285 PROTEIN"/>
    <property type="match status" value="1"/>
</dbReference>
<dbReference type="InterPro" id="IPR006638">
    <property type="entry name" value="Elp3/MiaA/NifB-like_rSAM"/>
</dbReference>
<dbReference type="SMART" id="SM00729">
    <property type="entry name" value="Elp3"/>
    <property type="match status" value="1"/>
</dbReference>
<dbReference type="EMBL" id="CP021330">
    <property type="protein sequence ID" value="AVX05233.1"/>
    <property type="molecule type" value="Genomic_DNA"/>
</dbReference>
<protein>
    <recommendedName>
        <fullName evidence="4">Radical SAM core domain-containing protein</fullName>
    </recommendedName>
</protein>
<gene>
    <name evidence="5" type="ORF">MXMO3_02722</name>
</gene>
<dbReference type="GO" id="GO:0046872">
    <property type="term" value="F:metal ion binding"/>
    <property type="evidence" value="ECO:0007669"/>
    <property type="project" value="UniProtKB-KW"/>
</dbReference>
<dbReference type="SFLD" id="SFLDS00029">
    <property type="entry name" value="Radical_SAM"/>
    <property type="match status" value="1"/>
</dbReference>
<dbReference type="InterPro" id="IPR058240">
    <property type="entry name" value="rSAM_sf"/>
</dbReference>
<dbReference type="NCBIfam" id="NF033668">
    <property type="entry name" value="rSAM_PA0069"/>
    <property type="match status" value="1"/>
</dbReference>
<evidence type="ECO:0000256" key="3">
    <source>
        <dbReference type="ARBA" id="ARBA00023014"/>
    </source>
</evidence>
<accession>A0A2R4MH04</accession>
<dbReference type="InterPro" id="IPR007197">
    <property type="entry name" value="rSAM"/>
</dbReference>
<dbReference type="PROSITE" id="PS51918">
    <property type="entry name" value="RADICAL_SAM"/>
    <property type="match status" value="1"/>
</dbReference>
<dbReference type="InterPro" id="IPR040086">
    <property type="entry name" value="MJ0683-like"/>
</dbReference>
<keyword evidence="6" id="KW-1185">Reference proteome</keyword>
<dbReference type="KEGG" id="mmyr:MXMO3_02722"/>
<dbReference type="CDD" id="cd01335">
    <property type="entry name" value="Radical_SAM"/>
    <property type="match status" value="1"/>
</dbReference>
<keyword evidence="2" id="KW-0408">Iron</keyword>
<feature type="domain" description="Radical SAM core" evidence="4">
    <location>
        <begin position="86"/>
        <end position="326"/>
    </location>
</feature>
<reference evidence="5 6" key="1">
    <citation type="submission" date="2017-05" db="EMBL/GenBank/DDBJ databases">
        <title>Genome Analysis of Maritalea myrionectae HL2708#5.</title>
        <authorList>
            <consortium name="Cotde Inc.-PKNU"/>
            <person name="Jang D."/>
            <person name="Oh H.-M."/>
        </authorList>
    </citation>
    <scope>NUCLEOTIDE SEQUENCE [LARGE SCALE GENOMIC DNA]</scope>
    <source>
        <strain evidence="5 6">HL2708#5</strain>
    </source>
</reference>
<dbReference type="SUPFAM" id="SSF102114">
    <property type="entry name" value="Radical SAM enzymes"/>
    <property type="match status" value="1"/>
</dbReference>
<proteinExistence type="predicted"/>
<dbReference type="AlphaFoldDB" id="A0A2R4MH04"/>
<evidence type="ECO:0000313" key="5">
    <source>
        <dbReference type="EMBL" id="AVX05233.1"/>
    </source>
</evidence>
<keyword evidence="1" id="KW-0479">Metal-binding</keyword>
<name>A0A2R4MH04_9HYPH</name>
<organism evidence="5 6">
    <name type="scientific">Maritalea myrionectae</name>
    <dbReference type="NCBI Taxonomy" id="454601"/>
    <lineage>
        <taxon>Bacteria</taxon>
        <taxon>Pseudomonadati</taxon>
        <taxon>Pseudomonadota</taxon>
        <taxon>Alphaproteobacteria</taxon>
        <taxon>Hyphomicrobiales</taxon>
        <taxon>Devosiaceae</taxon>
        <taxon>Maritalea</taxon>
    </lineage>
</organism>
<dbReference type="GO" id="GO:0051536">
    <property type="term" value="F:iron-sulfur cluster binding"/>
    <property type="evidence" value="ECO:0007669"/>
    <property type="project" value="UniProtKB-KW"/>
</dbReference>
<evidence type="ECO:0000256" key="2">
    <source>
        <dbReference type="ARBA" id="ARBA00023004"/>
    </source>
</evidence>
<keyword evidence="3" id="KW-0411">Iron-sulfur</keyword>
<evidence type="ECO:0000259" key="4">
    <source>
        <dbReference type="PROSITE" id="PS51918"/>
    </source>
</evidence>
<dbReference type="GO" id="GO:0003824">
    <property type="term" value="F:catalytic activity"/>
    <property type="evidence" value="ECO:0007669"/>
    <property type="project" value="InterPro"/>
</dbReference>
<dbReference type="PANTHER" id="PTHR43432">
    <property type="entry name" value="SLR0285 PROTEIN"/>
    <property type="match status" value="1"/>
</dbReference>
<dbReference type="STRING" id="1122213.GCA_000423365_00358"/>
<evidence type="ECO:0000313" key="6">
    <source>
        <dbReference type="Proteomes" id="UP000258927"/>
    </source>
</evidence>